<sequence length="74" mass="7666">MQRTGKGATLRSILLDHQSLQLRKSPARSLLAILEPRLPLPRGMRGSPVAAGGSQHCPLLVGTGACAPHSMSGG</sequence>
<protein>
    <submittedName>
        <fullName evidence="1">Uncharacterized protein</fullName>
    </submittedName>
</protein>
<dbReference type="AlphaFoldDB" id="A0A090FI36"/>
<gene>
    <name evidence="1" type="ORF">MPLDJ20_320103</name>
</gene>
<dbReference type="EMBL" id="CCNB01000026">
    <property type="protein sequence ID" value="CDX41336.1"/>
    <property type="molecule type" value="Genomic_DNA"/>
</dbReference>
<evidence type="ECO:0000313" key="1">
    <source>
        <dbReference type="EMBL" id="CDX41336.1"/>
    </source>
</evidence>
<accession>A0A090FI36</accession>
<organism evidence="1 2">
    <name type="scientific">Mesorhizobium plurifarium</name>
    <dbReference type="NCBI Taxonomy" id="69974"/>
    <lineage>
        <taxon>Bacteria</taxon>
        <taxon>Pseudomonadati</taxon>
        <taxon>Pseudomonadota</taxon>
        <taxon>Alphaproteobacteria</taxon>
        <taxon>Hyphomicrobiales</taxon>
        <taxon>Phyllobacteriaceae</taxon>
        <taxon>Mesorhizobium</taxon>
    </lineage>
</organism>
<dbReference type="Proteomes" id="UP000046373">
    <property type="component" value="Unassembled WGS sequence"/>
</dbReference>
<name>A0A090FI36_MESPL</name>
<reference evidence="1 2" key="1">
    <citation type="submission" date="2014-08" db="EMBL/GenBank/DDBJ databases">
        <authorList>
            <person name="Moulin Lionel"/>
        </authorList>
    </citation>
    <scope>NUCLEOTIDE SEQUENCE [LARGE SCALE GENOMIC DNA]</scope>
</reference>
<proteinExistence type="predicted"/>
<evidence type="ECO:0000313" key="2">
    <source>
        <dbReference type="Proteomes" id="UP000046373"/>
    </source>
</evidence>